<dbReference type="CDD" id="cd07067">
    <property type="entry name" value="HP_PGM_like"/>
    <property type="match status" value="1"/>
</dbReference>
<dbReference type="InterPro" id="IPR013078">
    <property type="entry name" value="His_Pase_superF_clade-1"/>
</dbReference>
<evidence type="ECO:0000256" key="3">
    <source>
        <dbReference type="SAM" id="MobiDB-lite"/>
    </source>
</evidence>
<dbReference type="EMBL" id="HBGE01021572">
    <property type="protein sequence ID" value="CAD9112210.1"/>
    <property type="molecule type" value="Transcribed_RNA"/>
</dbReference>
<dbReference type="AlphaFoldDB" id="A0A7S1LSW2"/>
<dbReference type="InterPro" id="IPR001345">
    <property type="entry name" value="PG/BPGM_mutase_AS"/>
</dbReference>
<organism evidence="5">
    <name type="scientific">Alexandrium catenella</name>
    <name type="common">Red tide dinoflagellate</name>
    <name type="synonym">Gonyaulax catenella</name>
    <dbReference type="NCBI Taxonomy" id="2925"/>
    <lineage>
        <taxon>Eukaryota</taxon>
        <taxon>Sar</taxon>
        <taxon>Alveolata</taxon>
        <taxon>Dinophyceae</taxon>
        <taxon>Gonyaulacales</taxon>
        <taxon>Pyrocystaceae</taxon>
        <taxon>Alexandrium</taxon>
    </lineage>
</organism>
<dbReference type="GO" id="GO:0003873">
    <property type="term" value="F:6-phosphofructo-2-kinase activity"/>
    <property type="evidence" value="ECO:0007669"/>
    <property type="project" value="InterPro"/>
</dbReference>
<dbReference type="PANTHER" id="PTHR10606">
    <property type="entry name" value="6-PHOSPHOFRUCTO-2-KINASE/FRUCTOSE-2,6-BISPHOSPHATASE"/>
    <property type="match status" value="1"/>
</dbReference>
<keyword evidence="1" id="KW-0547">Nucleotide-binding</keyword>
<dbReference type="GO" id="GO:0004331">
    <property type="term" value="F:fructose-2,6-bisphosphate 2-phosphatase activity"/>
    <property type="evidence" value="ECO:0007669"/>
    <property type="project" value="TreeGrafter"/>
</dbReference>
<dbReference type="Pfam" id="PF00300">
    <property type="entry name" value="His_Phos_1"/>
    <property type="match status" value="1"/>
</dbReference>
<dbReference type="InterPro" id="IPR003094">
    <property type="entry name" value="6Pfruct_kin"/>
</dbReference>
<dbReference type="InterPro" id="IPR029033">
    <property type="entry name" value="His_PPase_superfam"/>
</dbReference>
<keyword evidence="2" id="KW-0067">ATP-binding</keyword>
<dbReference type="Gene3D" id="3.40.50.1240">
    <property type="entry name" value="Phosphoglycerate mutase-like"/>
    <property type="match status" value="1"/>
</dbReference>
<dbReference type="GO" id="GO:0006003">
    <property type="term" value="P:fructose 2,6-bisphosphate metabolic process"/>
    <property type="evidence" value="ECO:0007669"/>
    <property type="project" value="InterPro"/>
</dbReference>
<feature type="domain" description="6-phosphofructo-2-kinase" evidence="4">
    <location>
        <begin position="59"/>
        <end position="211"/>
    </location>
</feature>
<dbReference type="Gene3D" id="3.40.50.300">
    <property type="entry name" value="P-loop containing nucleotide triphosphate hydrolases"/>
    <property type="match status" value="1"/>
</dbReference>
<dbReference type="InterPro" id="IPR013079">
    <property type="entry name" value="6Phosfructo_kin"/>
</dbReference>
<protein>
    <recommendedName>
        <fullName evidence="4">6-phosphofructo-2-kinase domain-containing protein</fullName>
    </recommendedName>
</protein>
<dbReference type="SMART" id="SM00855">
    <property type="entry name" value="PGAM"/>
    <property type="match status" value="1"/>
</dbReference>
<dbReference type="Pfam" id="PF01591">
    <property type="entry name" value="6PF2K"/>
    <property type="match status" value="1"/>
</dbReference>
<reference evidence="5" key="1">
    <citation type="submission" date="2021-01" db="EMBL/GenBank/DDBJ databases">
        <authorList>
            <person name="Corre E."/>
            <person name="Pelletier E."/>
            <person name="Niang G."/>
            <person name="Scheremetjew M."/>
            <person name="Finn R."/>
            <person name="Kale V."/>
            <person name="Holt S."/>
            <person name="Cochrane G."/>
            <person name="Meng A."/>
            <person name="Brown T."/>
            <person name="Cohen L."/>
        </authorList>
    </citation>
    <scope>NUCLEOTIDE SEQUENCE</scope>
    <source>
        <strain evidence="5">OF101</strain>
    </source>
</reference>
<proteinExistence type="predicted"/>
<dbReference type="GO" id="GO:0005524">
    <property type="term" value="F:ATP binding"/>
    <property type="evidence" value="ECO:0007669"/>
    <property type="project" value="UniProtKB-KW"/>
</dbReference>
<dbReference type="GO" id="GO:0006000">
    <property type="term" value="P:fructose metabolic process"/>
    <property type="evidence" value="ECO:0007669"/>
    <property type="project" value="InterPro"/>
</dbReference>
<feature type="region of interest" description="Disordered" evidence="3">
    <location>
        <begin position="515"/>
        <end position="536"/>
    </location>
</feature>
<sequence length="536" mass="61200">MVYMSEPQVQRTRVDAPAMPQVYDHFVRSQEHLLRQTESNPLPTTIPPPSAGLAGASGKRHVISFIGLPYRGKPFLAERLCRYLSFFHGTKCRMFDIARPEWKDDAVLWDALKVFLEEEDCSATTQVMMALDEIECDQHQVFRKNVDSGRIAILYSHDEVSTHSQMWSGSSKEHRWAMQTHLEKLSMHSRLLVIEVIVNDAGLVRRFIRNRDCTNCGAASTEGEGEREGGSQESVCSTNGDAEALITAAEAKVKEYTRVYVTIQDDGSEDELAYVKLYNYGHRVVTNRIRGFLFMRIVQYISHIHPEPHQLYLSRHGQSTYNAVRKIGGNPGLTEDGERYALWLGAWVPDHICTEGPGQPHRACRLWTSSMKRTIDTARHIPHPLLELGDGQLWQQMSLRVYRNLDEIFAGEYEGMTYEEIERTSGDEAILRKKDKLGYRYPRGESYFDLIARLEPLMHELESYKEPLLIVSHQATLRMVYAYLMGIDRTEAPKLDIPLHTVIKIQYDGFGRQGQTVTEERNPGPLVSAADGQRKL</sequence>
<dbReference type="PROSITE" id="PS00175">
    <property type="entry name" value="PG_MUTASE"/>
    <property type="match status" value="1"/>
</dbReference>
<dbReference type="GO" id="GO:0005829">
    <property type="term" value="C:cytosol"/>
    <property type="evidence" value="ECO:0007669"/>
    <property type="project" value="TreeGrafter"/>
</dbReference>
<dbReference type="InterPro" id="IPR027417">
    <property type="entry name" value="P-loop_NTPase"/>
</dbReference>
<evidence type="ECO:0000259" key="4">
    <source>
        <dbReference type="Pfam" id="PF01591"/>
    </source>
</evidence>
<evidence type="ECO:0000256" key="1">
    <source>
        <dbReference type="ARBA" id="ARBA00022741"/>
    </source>
</evidence>
<evidence type="ECO:0000313" key="5">
    <source>
        <dbReference type="EMBL" id="CAD9112210.1"/>
    </source>
</evidence>
<accession>A0A7S1LSW2</accession>
<dbReference type="PIRSF" id="PIRSF000709">
    <property type="entry name" value="6PFK_2-Ptase"/>
    <property type="match status" value="1"/>
</dbReference>
<dbReference type="PANTHER" id="PTHR10606:SF44">
    <property type="entry name" value="6-PHOSPHOFRUCTO 2-KINASE_FRUCTOSE 2,6-BISPHOSPHATASE LONG FORM"/>
    <property type="match status" value="1"/>
</dbReference>
<gene>
    <name evidence="5" type="ORF">ACAT0790_LOCUS13030</name>
</gene>
<evidence type="ECO:0000256" key="2">
    <source>
        <dbReference type="ARBA" id="ARBA00022840"/>
    </source>
</evidence>
<name>A0A7S1LSW2_ALECA</name>
<dbReference type="SUPFAM" id="SSF53254">
    <property type="entry name" value="Phosphoglycerate mutase-like"/>
    <property type="match status" value="1"/>
</dbReference>